<dbReference type="KEGG" id="brs:S23_66260"/>
<dbReference type="InterPro" id="IPR014721">
    <property type="entry name" value="Ribsml_uS5_D2-typ_fold_subgr"/>
</dbReference>
<dbReference type="InterPro" id="IPR020568">
    <property type="entry name" value="Ribosomal_Su5_D2-typ_SF"/>
</dbReference>
<dbReference type="InterPro" id="IPR020539">
    <property type="entry name" value="RNase_P_CS"/>
</dbReference>
<sequence length="150" mass="16751">MDRLRQRADFLAVANGARVNSPAFVLQSLDRRQNLGRDDSGPIRIGFTVTKKNGNAPQRNRIRRRLRELVKRVDPVSMQPHHDYVLVGRRDALSRDFATMLDDLRRAFTKPSRQAHKGRGPKPGSSPVLSRPDPSRPDSGPAAAAGRKPD</sequence>
<evidence type="ECO:0000313" key="11">
    <source>
        <dbReference type="Proteomes" id="UP000007886"/>
    </source>
</evidence>
<feature type="region of interest" description="Disordered" evidence="9">
    <location>
        <begin position="108"/>
        <end position="150"/>
    </location>
</feature>
<dbReference type="EC" id="3.1.26.5" evidence="7 8"/>
<dbReference type="AlphaFoldDB" id="A0AAI8MJW0"/>
<dbReference type="PROSITE" id="PS00648">
    <property type="entry name" value="RIBONUCLEASE_P"/>
    <property type="match status" value="1"/>
</dbReference>
<dbReference type="RefSeq" id="WP_015689060.1">
    <property type="nucleotide sequence ID" value="NC_017082.1"/>
</dbReference>
<evidence type="ECO:0000256" key="9">
    <source>
        <dbReference type="SAM" id="MobiDB-lite"/>
    </source>
</evidence>
<evidence type="ECO:0000256" key="3">
    <source>
        <dbReference type="ARBA" id="ARBA00022722"/>
    </source>
</evidence>
<name>A0AAI8MJW0_9BRAD</name>
<dbReference type="NCBIfam" id="TIGR00188">
    <property type="entry name" value="rnpA"/>
    <property type="match status" value="1"/>
</dbReference>
<dbReference type="Pfam" id="PF00825">
    <property type="entry name" value="Ribonuclease_P"/>
    <property type="match status" value="1"/>
</dbReference>
<comment type="catalytic activity">
    <reaction evidence="7">
        <text>Endonucleolytic cleavage of RNA, removing 5'-extranucleotides from tRNA precursor.</text>
        <dbReference type="EC" id="3.1.26.5"/>
    </reaction>
</comment>
<evidence type="ECO:0000256" key="8">
    <source>
        <dbReference type="NCBIfam" id="TIGR00188"/>
    </source>
</evidence>
<gene>
    <name evidence="7 10" type="primary">rnpA</name>
    <name evidence="10" type="ORF">S23_66260</name>
</gene>
<keyword evidence="2 7" id="KW-0819">tRNA processing</keyword>
<keyword evidence="6 7" id="KW-0694">RNA-binding</keyword>
<dbReference type="Proteomes" id="UP000007886">
    <property type="component" value="Chromosome"/>
</dbReference>
<evidence type="ECO:0000256" key="6">
    <source>
        <dbReference type="ARBA" id="ARBA00022884"/>
    </source>
</evidence>
<dbReference type="GO" id="GO:0042781">
    <property type="term" value="F:3'-tRNA processing endoribonuclease activity"/>
    <property type="evidence" value="ECO:0007669"/>
    <property type="project" value="TreeGrafter"/>
</dbReference>
<dbReference type="HAMAP" id="MF_00227">
    <property type="entry name" value="RNase_P"/>
    <property type="match status" value="1"/>
</dbReference>
<dbReference type="Gene3D" id="3.30.230.10">
    <property type="match status" value="1"/>
</dbReference>
<dbReference type="PANTHER" id="PTHR33992:SF1">
    <property type="entry name" value="RIBONUCLEASE P PROTEIN COMPONENT"/>
    <property type="match status" value="1"/>
</dbReference>
<dbReference type="PANTHER" id="PTHR33992">
    <property type="entry name" value="RIBONUCLEASE P PROTEIN COMPONENT"/>
    <property type="match status" value="1"/>
</dbReference>
<dbReference type="GO" id="GO:0030677">
    <property type="term" value="C:ribonuclease P complex"/>
    <property type="evidence" value="ECO:0007669"/>
    <property type="project" value="TreeGrafter"/>
</dbReference>
<dbReference type="InterPro" id="IPR000100">
    <property type="entry name" value="RNase_P"/>
</dbReference>
<comment type="function">
    <text evidence="1 7">RNaseP catalyzes the removal of the 5'-leader sequence from pre-tRNA to produce the mature 5'-terminus. It can also cleave other RNA substrates such as 4.5S RNA. The protein component plays an auxiliary but essential role in vivo by binding to the 5'-leader sequence and broadening the substrate specificity of the ribozyme.</text>
</comment>
<accession>A0AAI8MJW0</accession>
<comment type="subunit">
    <text evidence="7">Consists of a catalytic RNA component (M1 or rnpB) and a protein subunit.</text>
</comment>
<evidence type="ECO:0000256" key="5">
    <source>
        <dbReference type="ARBA" id="ARBA00022801"/>
    </source>
</evidence>
<evidence type="ECO:0000313" key="10">
    <source>
        <dbReference type="EMBL" id="BAL79804.1"/>
    </source>
</evidence>
<protein>
    <recommendedName>
        <fullName evidence="7 8">Ribonuclease P protein component</fullName>
        <shortName evidence="7">RNase P protein</shortName>
        <shortName evidence="7">RNaseP protein</shortName>
        <ecNumber evidence="7 8">3.1.26.5</ecNumber>
    </recommendedName>
    <alternativeName>
        <fullName evidence="7">Protein C5</fullName>
    </alternativeName>
</protein>
<evidence type="ECO:0000256" key="7">
    <source>
        <dbReference type="HAMAP-Rule" id="MF_00227"/>
    </source>
</evidence>
<reference evidence="10 11" key="1">
    <citation type="journal article" date="2012" name="Microbes Environ.">
        <title>Complete genome sequence of Bradyrhizobium sp. S23321: insights into symbiosis evolution in soil oligotrophs.</title>
        <authorList>
            <person name="Okubo T."/>
            <person name="Tsukui T."/>
            <person name="Maita H."/>
            <person name="Okamoto S."/>
            <person name="Oshima K."/>
            <person name="Fujisawa T."/>
            <person name="Saito A."/>
            <person name="Futamata H."/>
            <person name="Hattori R."/>
            <person name="Shimomura Y."/>
            <person name="Haruta S."/>
            <person name="Morimoto S."/>
            <person name="Wang Y."/>
            <person name="Sakai Y."/>
            <person name="Hattori M."/>
            <person name="Aizawa S."/>
            <person name="Nagashima K.V.P."/>
            <person name="Masuda S."/>
            <person name="Hattori T."/>
            <person name="Yamashita A."/>
            <person name="Bao Z."/>
            <person name="Hayatsu M."/>
            <person name="Kajiya-Kanegae H."/>
            <person name="Yoshinaga I."/>
            <person name="Sakamoto K."/>
            <person name="Toyota K."/>
            <person name="Nakao M."/>
            <person name="Kohara M."/>
            <person name="Anda M."/>
            <person name="Niwa R."/>
            <person name="Jung-Hwan P."/>
            <person name="Sameshima-Saito R."/>
            <person name="Tokuda S."/>
            <person name="Yamamoto S."/>
            <person name="Yamamoto S."/>
            <person name="Yokoyama T."/>
            <person name="Akutsu T."/>
            <person name="Nakamura Y."/>
            <person name="Nakahira-Yanaka Y."/>
            <person name="Takada Hoshino Y."/>
            <person name="Hirakawa H."/>
            <person name="Mitsui H."/>
            <person name="Terasawa K."/>
            <person name="Itakura M."/>
            <person name="Sato S."/>
            <person name="Ikeda-Ohtsubo W."/>
            <person name="Sakakura N."/>
            <person name="Kaminuma E."/>
            <person name="Minamisawa K."/>
        </authorList>
    </citation>
    <scope>NUCLEOTIDE SEQUENCE [LARGE SCALE GENOMIC DNA]</scope>
    <source>
        <strain evidence="10 11">S23321</strain>
    </source>
</reference>
<keyword evidence="3 7" id="KW-0540">Nuclease</keyword>
<evidence type="ECO:0000256" key="1">
    <source>
        <dbReference type="ARBA" id="ARBA00002663"/>
    </source>
</evidence>
<organism evidence="10 11">
    <name type="scientific">Bradyrhizobium cosmicum</name>
    <dbReference type="NCBI Taxonomy" id="1404864"/>
    <lineage>
        <taxon>Bacteria</taxon>
        <taxon>Pseudomonadati</taxon>
        <taxon>Pseudomonadota</taxon>
        <taxon>Alphaproteobacteria</taxon>
        <taxon>Hyphomicrobiales</taxon>
        <taxon>Nitrobacteraceae</taxon>
        <taxon>Bradyrhizobium</taxon>
    </lineage>
</organism>
<proteinExistence type="inferred from homology"/>
<dbReference type="EMBL" id="AP012279">
    <property type="protein sequence ID" value="BAL79804.1"/>
    <property type="molecule type" value="Genomic_DNA"/>
</dbReference>
<evidence type="ECO:0000256" key="2">
    <source>
        <dbReference type="ARBA" id="ARBA00022694"/>
    </source>
</evidence>
<keyword evidence="11" id="KW-1185">Reference proteome</keyword>
<dbReference type="GO" id="GO:0000049">
    <property type="term" value="F:tRNA binding"/>
    <property type="evidence" value="ECO:0007669"/>
    <property type="project" value="UniProtKB-UniRule"/>
</dbReference>
<comment type="similarity">
    <text evidence="7">Belongs to the RnpA family.</text>
</comment>
<keyword evidence="5 7" id="KW-0378">Hydrolase</keyword>
<dbReference type="GO" id="GO:0004526">
    <property type="term" value="F:ribonuclease P activity"/>
    <property type="evidence" value="ECO:0007669"/>
    <property type="project" value="UniProtKB-UniRule"/>
</dbReference>
<keyword evidence="4 7" id="KW-0255">Endonuclease</keyword>
<evidence type="ECO:0000256" key="4">
    <source>
        <dbReference type="ARBA" id="ARBA00022759"/>
    </source>
</evidence>
<dbReference type="SUPFAM" id="SSF54211">
    <property type="entry name" value="Ribosomal protein S5 domain 2-like"/>
    <property type="match status" value="1"/>
</dbReference>
<dbReference type="GO" id="GO:0001682">
    <property type="term" value="P:tRNA 5'-leader removal"/>
    <property type="evidence" value="ECO:0007669"/>
    <property type="project" value="UniProtKB-UniRule"/>
</dbReference>
<feature type="compositionally biased region" description="Low complexity" evidence="9">
    <location>
        <begin position="137"/>
        <end position="150"/>
    </location>
</feature>